<accession>A0ABS5KXP0</accession>
<name>A0ABS5KXP0_9ACTN</name>
<keyword evidence="3" id="KW-1185">Reference proteome</keyword>
<dbReference type="InterPro" id="IPR003382">
    <property type="entry name" value="Flavoprotein"/>
</dbReference>
<organism evidence="2 3">
    <name type="scientific">Catenulispora pinistramenti</name>
    <dbReference type="NCBI Taxonomy" id="2705254"/>
    <lineage>
        <taxon>Bacteria</taxon>
        <taxon>Bacillati</taxon>
        <taxon>Actinomycetota</taxon>
        <taxon>Actinomycetes</taxon>
        <taxon>Catenulisporales</taxon>
        <taxon>Catenulisporaceae</taxon>
        <taxon>Catenulispora</taxon>
    </lineage>
</organism>
<reference evidence="2 3" key="1">
    <citation type="submission" date="2020-02" db="EMBL/GenBank/DDBJ databases">
        <title>Acidophilic actinobacteria isolated from forest soil.</title>
        <authorList>
            <person name="Golinska P."/>
        </authorList>
    </citation>
    <scope>NUCLEOTIDE SEQUENCE [LARGE SCALE GENOMIC DNA]</scope>
    <source>
        <strain evidence="2 3">NL8</strain>
    </source>
</reference>
<feature type="domain" description="Flavoprotein" evidence="1">
    <location>
        <begin position="15"/>
        <end position="110"/>
    </location>
</feature>
<dbReference type="Gene3D" id="3.40.50.1950">
    <property type="entry name" value="Flavin prenyltransferase-like"/>
    <property type="match status" value="1"/>
</dbReference>
<dbReference type="SUPFAM" id="SSF52507">
    <property type="entry name" value="Homo-oligomeric flavin-containing Cys decarboxylases, HFCD"/>
    <property type="match status" value="1"/>
</dbReference>
<dbReference type="InterPro" id="IPR036551">
    <property type="entry name" value="Flavin_trans-like"/>
</dbReference>
<dbReference type="Pfam" id="PF02441">
    <property type="entry name" value="Flavoprotein"/>
    <property type="match status" value="1"/>
</dbReference>
<dbReference type="RefSeq" id="WP_212014412.1">
    <property type="nucleotide sequence ID" value="NZ_JAAFYZ010000116.1"/>
</dbReference>
<protein>
    <submittedName>
        <fullName evidence="2">Flavoprotein</fullName>
    </submittedName>
</protein>
<evidence type="ECO:0000259" key="1">
    <source>
        <dbReference type="Pfam" id="PF02441"/>
    </source>
</evidence>
<evidence type="ECO:0000313" key="2">
    <source>
        <dbReference type="EMBL" id="MBS2550816.1"/>
    </source>
</evidence>
<comment type="caution">
    <text evidence="2">The sequence shown here is derived from an EMBL/GenBank/DDBJ whole genome shotgun (WGS) entry which is preliminary data.</text>
</comment>
<evidence type="ECO:0000313" key="3">
    <source>
        <dbReference type="Proteomes" id="UP000730482"/>
    </source>
</evidence>
<gene>
    <name evidence="2" type="ORF">KGQ19_28480</name>
</gene>
<sequence length="188" mass="20016">MTNAETPRRPVLYLVACAAPPVLDIADPIKQAQDRAWDVCLILTPTAALWLEDSLEELATLTGHPVRQRYKLPGQPDVLPAADAVLVAPATFNVINKWAAGSADTLALGLITEGIGKGLPLVALPHLNSWQAAHSAFPRSVEQLRADGVRVLIEEADGNTPHVPGAPGPRPPFPWRLGLDALNASVTE</sequence>
<dbReference type="Proteomes" id="UP000730482">
    <property type="component" value="Unassembled WGS sequence"/>
</dbReference>
<dbReference type="EMBL" id="JAAFYZ010000116">
    <property type="protein sequence ID" value="MBS2550816.1"/>
    <property type="molecule type" value="Genomic_DNA"/>
</dbReference>
<proteinExistence type="predicted"/>